<proteinExistence type="predicted"/>
<dbReference type="AlphaFoldDB" id="A0A9P6N7K5"/>
<reference evidence="2" key="1">
    <citation type="submission" date="2013-11" db="EMBL/GenBank/DDBJ databases">
        <title>Genome sequence of the fusiform rust pathogen reveals effectors for host alternation and coevolution with pine.</title>
        <authorList>
            <consortium name="DOE Joint Genome Institute"/>
            <person name="Smith K."/>
            <person name="Pendleton A."/>
            <person name="Kubisiak T."/>
            <person name="Anderson C."/>
            <person name="Salamov A."/>
            <person name="Aerts A."/>
            <person name="Riley R."/>
            <person name="Clum A."/>
            <person name="Lindquist E."/>
            <person name="Ence D."/>
            <person name="Campbell M."/>
            <person name="Kronenberg Z."/>
            <person name="Feau N."/>
            <person name="Dhillon B."/>
            <person name="Hamelin R."/>
            <person name="Burleigh J."/>
            <person name="Smith J."/>
            <person name="Yandell M."/>
            <person name="Nelson C."/>
            <person name="Grigoriev I."/>
            <person name="Davis J."/>
        </authorList>
    </citation>
    <scope>NUCLEOTIDE SEQUENCE</scope>
    <source>
        <strain evidence="2">G11</strain>
    </source>
</reference>
<accession>A0A9P6N7K5</accession>
<organism evidence="2 3">
    <name type="scientific">Cronartium quercuum f. sp. fusiforme G11</name>
    <dbReference type="NCBI Taxonomy" id="708437"/>
    <lineage>
        <taxon>Eukaryota</taxon>
        <taxon>Fungi</taxon>
        <taxon>Dikarya</taxon>
        <taxon>Basidiomycota</taxon>
        <taxon>Pucciniomycotina</taxon>
        <taxon>Pucciniomycetes</taxon>
        <taxon>Pucciniales</taxon>
        <taxon>Coleosporiaceae</taxon>
        <taxon>Cronartium</taxon>
    </lineage>
</organism>
<dbReference type="EMBL" id="MU167442">
    <property type="protein sequence ID" value="KAG0140457.1"/>
    <property type="molecule type" value="Genomic_DNA"/>
</dbReference>
<name>A0A9P6N7K5_9BASI</name>
<evidence type="ECO:0000313" key="2">
    <source>
        <dbReference type="EMBL" id="KAG0140457.1"/>
    </source>
</evidence>
<evidence type="ECO:0000256" key="1">
    <source>
        <dbReference type="SAM" id="Coils"/>
    </source>
</evidence>
<keyword evidence="1" id="KW-0175">Coiled coil</keyword>
<sequence length="348" mass="39683">MIIYWRTVIFYQIFVILFSTSYTFSAVISRPVYDRGPEIYTTQKSHPVLGYQQVLRGQGLHLKTKQKRALSKGGRFADYLQWRSPKTKGFGTDELTQGLLTPESSEISVASGSGLSTISEEPVRGQRFTFIHTTQRSMKQAPMEVKDWKKVVALGGDIRTEIFGPVDQAKPGQEALVNLDKTKLSKILEDEETRAQNLLAQERALFTMLKNPDPDRIEVNKKIKAIKKIYTEWYRLGTVFDPRENQLSYFKSQDFLSSANELADIKKEVLESLLRDLQKTTVEEEQEIQQTKKSKALAKDKDKNEAARLSLERQTLTALKKLRNSRARWAPPVQTGPLAKLKNLIKGT</sequence>
<gene>
    <name evidence="2" type="ORF">CROQUDRAFT_718624</name>
</gene>
<evidence type="ECO:0000313" key="3">
    <source>
        <dbReference type="Proteomes" id="UP000886653"/>
    </source>
</evidence>
<feature type="coiled-coil region" evidence="1">
    <location>
        <begin position="267"/>
        <end position="294"/>
    </location>
</feature>
<protein>
    <submittedName>
        <fullName evidence="2">Uncharacterized protein</fullName>
    </submittedName>
</protein>
<keyword evidence="3" id="KW-1185">Reference proteome</keyword>
<dbReference type="Proteomes" id="UP000886653">
    <property type="component" value="Unassembled WGS sequence"/>
</dbReference>
<comment type="caution">
    <text evidence="2">The sequence shown here is derived from an EMBL/GenBank/DDBJ whole genome shotgun (WGS) entry which is preliminary data.</text>
</comment>